<dbReference type="PANTHER" id="PTHR34801:SF6">
    <property type="entry name" value="SLL1620 PROTEIN"/>
    <property type="match status" value="1"/>
</dbReference>
<gene>
    <name evidence="2" type="ORF">Q5Y73_08445</name>
</gene>
<comment type="caution">
    <text evidence="2">The sequence shown here is derived from an EMBL/GenBank/DDBJ whole genome shotgun (WGS) entry which is preliminary data.</text>
</comment>
<dbReference type="InterPro" id="IPR010865">
    <property type="entry name" value="DUF1499"/>
</dbReference>
<accession>A0ABT9IXP3</accession>
<evidence type="ECO:0000256" key="1">
    <source>
        <dbReference type="SAM" id="MobiDB-lite"/>
    </source>
</evidence>
<dbReference type="PANTHER" id="PTHR34801">
    <property type="entry name" value="EXPRESSED PROTEIN"/>
    <property type="match status" value="1"/>
</dbReference>
<sequence>MPKIELGVKDGKLADCPSSPNCVSTQTEDESKKMEPIPYTISDDQAIGKITKVVNEMPRTKIVTQTNNYLHVTFTTRLFRFVDDVEFYFDKKEKVIHYRSASRTGYSDLGVNQKRMVEISKRFLV</sequence>
<evidence type="ECO:0000313" key="3">
    <source>
        <dbReference type="Proteomes" id="UP001231941"/>
    </source>
</evidence>
<feature type="region of interest" description="Disordered" evidence="1">
    <location>
        <begin position="1"/>
        <end position="35"/>
    </location>
</feature>
<evidence type="ECO:0000313" key="2">
    <source>
        <dbReference type="EMBL" id="MDP5274133.1"/>
    </source>
</evidence>
<reference evidence="2 3" key="1">
    <citation type="submission" date="2023-08" db="EMBL/GenBank/DDBJ databases">
        <authorList>
            <person name="Park J.-S."/>
        </authorList>
    </citation>
    <scope>NUCLEOTIDE SEQUENCE [LARGE SCALE GENOMIC DNA]</scope>
    <source>
        <strain evidence="2 3">2205SS18-9</strain>
    </source>
</reference>
<dbReference type="Pfam" id="PF07386">
    <property type="entry name" value="DUF1499"/>
    <property type="match status" value="1"/>
</dbReference>
<dbReference type="PIRSF" id="PIRSF026426">
    <property type="entry name" value="DUF1499"/>
    <property type="match status" value="1"/>
</dbReference>
<organism evidence="2 3">
    <name type="scientific">Chengkuizengella axinellae</name>
    <dbReference type="NCBI Taxonomy" id="3064388"/>
    <lineage>
        <taxon>Bacteria</taxon>
        <taxon>Bacillati</taxon>
        <taxon>Bacillota</taxon>
        <taxon>Bacilli</taxon>
        <taxon>Bacillales</taxon>
        <taxon>Paenibacillaceae</taxon>
        <taxon>Chengkuizengella</taxon>
    </lineage>
</organism>
<dbReference type="Proteomes" id="UP001231941">
    <property type="component" value="Unassembled WGS sequence"/>
</dbReference>
<name>A0ABT9IXP3_9BACL</name>
<dbReference type="RefSeq" id="WP_305991422.1">
    <property type="nucleotide sequence ID" value="NZ_JAVAMP010000002.1"/>
</dbReference>
<protein>
    <submittedName>
        <fullName evidence="2">DUF1499 domain-containing protein</fullName>
    </submittedName>
</protein>
<dbReference type="EMBL" id="JAVAMP010000002">
    <property type="protein sequence ID" value="MDP5274133.1"/>
    <property type="molecule type" value="Genomic_DNA"/>
</dbReference>
<feature type="compositionally biased region" description="Basic and acidic residues" evidence="1">
    <location>
        <begin position="1"/>
        <end position="13"/>
    </location>
</feature>
<keyword evidence="3" id="KW-1185">Reference proteome</keyword>
<proteinExistence type="predicted"/>